<dbReference type="eggNOG" id="COG4243">
    <property type="taxonomic scope" value="Bacteria"/>
</dbReference>
<evidence type="ECO:0000256" key="9">
    <source>
        <dbReference type="ARBA" id="ARBA00023284"/>
    </source>
</evidence>
<dbReference type="GO" id="GO:0016491">
    <property type="term" value="F:oxidoreductase activity"/>
    <property type="evidence" value="ECO:0007669"/>
    <property type="project" value="UniProtKB-KW"/>
</dbReference>
<keyword evidence="3 10" id="KW-0812">Transmembrane</keyword>
<feature type="transmembrane region" description="Helical" evidence="10">
    <location>
        <begin position="134"/>
        <end position="155"/>
    </location>
</feature>
<keyword evidence="7 10" id="KW-0472">Membrane</keyword>
<dbReference type="EMBL" id="CP001291">
    <property type="protein sequence ID" value="ACK68934.1"/>
    <property type="molecule type" value="Genomic_DNA"/>
</dbReference>
<dbReference type="GO" id="GO:0048038">
    <property type="term" value="F:quinone binding"/>
    <property type="evidence" value="ECO:0007669"/>
    <property type="project" value="UniProtKB-KW"/>
</dbReference>
<dbReference type="SMART" id="SM00756">
    <property type="entry name" value="VKc"/>
    <property type="match status" value="1"/>
</dbReference>
<evidence type="ECO:0000313" key="12">
    <source>
        <dbReference type="EMBL" id="ACK68934.1"/>
    </source>
</evidence>
<feature type="transmembrane region" description="Helical" evidence="10">
    <location>
        <begin position="109"/>
        <end position="128"/>
    </location>
</feature>
<keyword evidence="9" id="KW-0676">Redox-active center</keyword>
<reference evidence="13" key="1">
    <citation type="journal article" date="2011" name="MBio">
        <title>Novel metabolic attributes of the genus Cyanothece, comprising a group of unicellular nitrogen-fixing Cyanobacteria.</title>
        <authorList>
            <person name="Bandyopadhyay A."/>
            <person name="Elvitigala T."/>
            <person name="Welsh E."/>
            <person name="Stockel J."/>
            <person name="Liberton M."/>
            <person name="Min H."/>
            <person name="Sherman L.A."/>
            <person name="Pakrasi H.B."/>
        </authorList>
    </citation>
    <scope>NUCLEOTIDE SEQUENCE [LARGE SCALE GENOMIC DNA]</scope>
    <source>
        <strain evidence="13">PCC 7424</strain>
    </source>
</reference>
<keyword evidence="6" id="KW-0560">Oxidoreductase</keyword>
<dbReference type="HOGENOM" id="CLU_047345_0_0_3"/>
<dbReference type="InterPro" id="IPR012932">
    <property type="entry name" value="VKOR"/>
</dbReference>
<dbReference type="InterPro" id="IPR038354">
    <property type="entry name" value="VKOR_sf"/>
</dbReference>
<evidence type="ECO:0000256" key="7">
    <source>
        <dbReference type="ARBA" id="ARBA00023136"/>
    </source>
</evidence>
<evidence type="ECO:0000256" key="2">
    <source>
        <dbReference type="ARBA" id="ARBA00006214"/>
    </source>
</evidence>
<dbReference type="Gene3D" id="3.40.30.10">
    <property type="entry name" value="Glutaredoxin"/>
    <property type="match status" value="1"/>
</dbReference>
<dbReference type="SUPFAM" id="SSF52833">
    <property type="entry name" value="Thioredoxin-like"/>
    <property type="match status" value="1"/>
</dbReference>
<evidence type="ECO:0000256" key="10">
    <source>
        <dbReference type="SAM" id="Phobius"/>
    </source>
</evidence>
<evidence type="ECO:0000256" key="5">
    <source>
        <dbReference type="ARBA" id="ARBA00022989"/>
    </source>
</evidence>
<organism evidence="12 13">
    <name type="scientific">Gloeothece citriformis (strain PCC 7424)</name>
    <name type="common">Cyanothece sp. (strain PCC 7424)</name>
    <dbReference type="NCBI Taxonomy" id="65393"/>
    <lineage>
        <taxon>Bacteria</taxon>
        <taxon>Bacillati</taxon>
        <taxon>Cyanobacteriota</taxon>
        <taxon>Cyanophyceae</taxon>
        <taxon>Oscillatoriophycideae</taxon>
        <taxon>Chroococcales</taxon>
        <taxon>Aphanothecaceae</taxon>
        <taxon>Gloeothece</taxon>
        <taxon>Gloeothece citriformis</taxon>
    </lineage>
</organism>
<dbReference type="Pfam" id="PF07884">
    <property type="entry name" value="VKOR"/>
    <property type="match status" value="1"/>
</dbReference>
<keyword evidence="8" id="KW-1015">Disulfide bond</keyword>
<dbReference type="CDD" id="cd12916">
    <property type="entry name" value="VKOR_1"/>
    <property type="match status" value="1"/>
</dbReference>
<feature type="transmembrane region" description="Helical" evidence="10">
    <location>
        <begin position="167"/>
        <end position="187"/>
    </location>
</feature>
<sequence>MSRRRSTPWIYRYSRFILGAIALVGILITLYLTVIAFTGANAACPVDPTTGVSSCDRVLTSPYAKLFGLPLSLYGLGAYIAMTILALCPFAVNPETDKPLRKQLEDITWKLLFIGSTAMTVFSGYLIYTSLVVIGAECYYCIGSALCSLALFIVTIIGHEWEEIGQIAFTGIIVAIITLVGTLGVYANVNTAVSADGKVVIEQATTAAKPPKGWEITTTSGEAEIALAKHLSAIGAKKYGAFWCPHCYDQKQLFGKEAFALVDYVECDPQGVNPQRALCEKAGITGFPSWEIKGQVYPGTQSLEKLAELSGYQGPTNFKYKLPGA</sequence>
<dbReference type="OrthoDB" id="185994at2"/>
<dbReference type="PANTHER" id="PTHR34573">
    <property type="entry name" value="VKC DOMAIN-CONTAINING PROTEIN"/>
    <property type="match status" value="1"/>
</dbReference>
<keyword evidence="13" id="KW-1185">Reference proteome</keyword>
<evidence type="ECO:0000256" key="4">
    <source>
        <dbReference type="ARBA" id="ARBA00022719"/>
    </source>
</evidence>
<dbReference type="STRING" id="65393.PCC7424_0468"/>
<evidence type="ECO:0000256" key="3">
    <source>
        <dbReference type="ARBA" id="ARBA00022692"/>
    </source>
</evidence>
<feature type="transmembrane region" description="Helical" evidence="10">
    <location>
        <begin position="66"/>
        <end position="88"/>
    </location>
</feature>
<evidence type="ECO:0000313" key="13">
    <source>
        <dbReference type="Proteomes" id="UP000002384"/>
    </source>
</evidence>
<name>B7KDB4_GLOC7</name>
<keyword evidence="5 10" id="KW-1133">Transmembrane helix</keyword>
<accession>B7KDB4</accession>
<dbReference type="InterPro" id="IPR036249">
    <property type="entry name" value="Thioredoxin-like_sf"/>
</dbReference>
<feature type="domain" description="Vitamin K epoxide reductase" evidence="11">
    <location>
        <begin position="11"/>
        <end position="159"/>
    </location>
</feature>
<protein>
    <submittedName>
        <fullName evidence="12">Vitamin K epoxide reductase</fullName>
    </submittedName>
</protein>
<dbReference type="KEGG" id="cyc:PCC7424_0468"/>
<comment type="subcellular location">
    <subcellularLocation>
        <location evidence="1">Membrane</location>
        <topology evidence="1">Multi-pass membrane protein</topology>
    </subcellularLocation>
</comment>
<dbReference type="InterPro" id="IPR044698">
    <property type="entry name" value="VKOR/LTO1"/>
</dbReference>
<evidence type="ECO:0000256" key="6">
    <source>
        <dbReference type="ARBA" id="ARBA00023002"/>
    </source>
</evidence>
<comment type="similarity">
    <text evidence="2">Belongs to the VKOR family.</text>
</comment>
<keyword evidence="4" id="KW-0874">Quinone</keyword>
<dbReference type="PANTHER" id="PTHR34573:SF1">
    <property type="entry name" value="VITAMIN K EPOXIDE REDUCTASE DOMAIN-CONTAINING PROTEIN"/>
    <property type="match status" value="1"/>
</dbReference>
<dbReference type="GO" id="GO:0016020">
    <property type="term" value="C:membrane"/>
    <property type="evidence" value="ECO:0007669"/>
    <property type="project" value="UniProtKB-SubCell"/>
</dbReference>
<gene>
    <name evidence="12" type="ordered locus">PCC7424_0468</name>
</gene>
<proteinExistence type="inferred from homology"/>
<evidence type="ECO:0000256" key="8">
    <source>
        <dbReference type="ARBA" id="ARBA00023157"/>
    </source>
</evidence>
<dbReference type="Proteomes" id="UP000002384">
    <property type="component" value="Chromosome"/>
</dbReference>
<evidence type="ECO:0000256" key="1">
    <source>
        <dbReference type="ARBA" id="ARBA00004141"/>
    </source>
</evidence>
<evidence type="ECO:0000259" key="11">
    <source>
        <dbReference type="SMART" id="SM00756"/>
    </source>
</evidence>
<dbReference type="AlphaFoldDB" id="B7KDB4"/>
<dbReference type="RefSeq" id="WP_012597881.1">
    <property type="nucleotide sequence ID" value="NC_011729.1"/>
</dbReference>
<dbReference type="Gene3D" id="1.20.1440.130">
    <property type="entry name" value="VKOR domain"/>
    <property type="match status" value="1"/>
</dbReference>